<dbReference type="PROSITE" id="PS50850">
    <property type="entry name" value="MFS"/>
    <property type="match status" value="1"/>
</dbReference>
<dbReference type="Gene3D" id="1.20.1250.20">
    <property type="entry name" value="MFS general substrate transporter like domains"/>
    <property type="match status" value="2"/>
</dbReference>
<keyword evidence="9" id="KW-1185">Reference proteome</keyword>
<evidence type="ECO:0000256" key="1">
    <source>
        <dbReference type="ARBA" id="ARBA00004141"/>
    </source>
</evidence>
<dbReference type="Proteomes" id="UP000036902">
    <property type="component" value="Chromosome"/>
</dbReference>
<dbReference type="PANTHER" id="PTHR23505">
    <property type="entry name" value="SPINSTER"/>
    <property type="match status" value="1"/>
</dbReference>
<evidence type="ECO:0000256" key="3">
    <source>
        <dbReference type="ARBA" id="ARBA00022692"/>
    </source>
</evidence>
<dbReference type="InterPro" id="IPR020846">
    <property type="entry name" value="MFS_dom"/>
</dbReference>
<dbReference type="GO" id="GO:0022857">
    <property type="term" value="F:transmembrane transporter activity"/>
    <property type="evidence" value="ECO:0007669"/>
    <property type="project" value="InterPro"/>
</dbReference>
<evidence type="ECO:0000256" key="6">
    <source>
        <dbReference type="SAM" id="Phobius"/>
    </source>
</evidence>
<accession>A0A127K529</accession>
<feature type="transmembrane region" description="Helical" evidence="6">
    <location>
        <begin position="266"/>
        <end position="287"/>
    </location>
</feature>
<dbReference type="InterPro" id="IPR036259">
    <property type="entry name" value="MFS_trans_sf"/>
</dbReference>
<keyword evidence="5 6" id="KW-0472">Membrane</keyword>
<dbReference type="SUPFAM" id="SSF103473">
    <property type="entry name" value="MFS general substrate transporter"/>
    <property type="match status" value="1"/>
</dbReference>
<keyword evidence="2" id="KW-0813">Transport</keyword>
<name>A0A127K529_9RHOO</name>
<feature type="domain" description="Major facilitator superfamily (MFS) profile" evidence="7">
    <location>
        <begin position="20"/>
        <end position="430"/>
    </location>
</feature>
<feature type="transmembrane region" description="Helical" evidence="6">
    <location>
        <begin position="335"/>
        <end position="357"/>
    </location>
</feature>
<organism evidence="8 9">
    <name type="scientific">Thauera humireducens</name>
    <dbReference type="NCBI Taxonomy" id="1134435"/>
    <lineage>
        <taxon>Bacteria</taxon>
        <taxon>Pseudomonadati</taxon>
        <taxon>Pseudomonadota</taxon>
        <taxon>Betaproteobacteria</taxon>
        <taxon>Rhodocyclales</taxon>
        <taxon>Zoogloeaceae</taxon>
        <taxon>Thauera</taxon>
    </lineage>
</organism>
<protein>
    <submittedName>
        <fullName evidence="8">Transporter</fullName>
    </submittedName>
</protein>
<dbReference type="RefSeq" id="WP_048705344.1">
    <property type="nucleotide sequence ID" value="NZ_CP014646.1"/>
</dbReference>
<sequence length="445" mass="46979">MTTKAMDTPATVSPWRSHGLLLLLAMMYADNFVGRQIIAVMIEPIKHEFGASDTSMGLISGLAFAAVFAVLGLPAGRLADRVPRVLLLSASCILWGIATILCGLTGSFLLLVLARMAVAAAEAPSAPAALSLIADLYPPQRRAFAISVFTTAPTFAAIVALSLGAWLVDAYGWRTSFIVVGLPAMLIGILLAFLGREPVRGRWDAPVTHTAASDMRSTVKGLWADRPVRYLILASATATLGGTSFGMWNATFLVRSHGIALQHAGLLTGLVGGISAGLGAMFAGWLADRAGGRGPQWRIRIPLIGHLIGVLSLITYLFWPTDLLTTILGVPVPEAMIWCALNGFASVWWLGPSFALLTTLTVSRNRAVAFALQTLLSTLLGLGIGPLLTGLISDILLPHFGTDTLRYALLVSCVTAACAMLLLLKVARALHSSETIMGRKSTSAA</sequence>
<feature type="transmembrane region" description="Helical" evidence="6">
    <location>
        <begin position="144"/>
        <end position="167"/>
    </location>
</feature>
<feature type="transmembrane region" description="Helical" evidence="6">
    <location>
        <begin position="299"/>
        <end position="319"/>
    </location>
</feature>
<feature type="transmembrane region" description="Helical" evidence="6">
    <location>
        <begin position="404"/>
        <end position="424"/>
    </location>
</feature>
<comment type="subcellular location">
    <subcellularLocation>
        <location evidence="1">Membrane</location>
        <topology evidence="1">Multi-pass membrane protein</topology>
    </subcellularLocation>
</comment>
<feature type="transmembrane region" description="Helical" evidence="6">
    <location>
        <begin position="54"/>
        <end position="73"/>
    </location>
</feature>
<evidence type="ECO:0000256" key="2">
    <source>
        <dbReference type="ARBA" id="ARBA00022448"/>
    </source>
</evidence>
<feature type="transmembrane region" description="Helical" evidence="6">
    <location>
        <begin position="369"/>
        <end position="392"/>
    </location>
</feature>
<keyword evidence="4 6" id="KW-1133">Transmembrane helix</keyword>
<dbReference type="InterPro" id="IPR011701">
    <property type="entry name" value="MFS"/>
</dbReference>
<dbReference type="AlphaFoldDB" id="A0A127K529"/>
<dbReference type="KEGG" id="thu:AC731_008910"/>
<dbReference type="InterPro" id="IPR044770">
    <property type="entry name" value="MFS_spinster-like"/>
</dbReference>
<feature type="transmembrane region" description="Helical" evidence="6">
    <location>
        <begin position="20"/>
        <end position="42"/>
    </location>
</feature>
<dbReference type="Pfam" id="PF07690">
    <property type="entry name" value="MFS_1"/>
    <property type="match status" value="1"/>
</dbReference>
<evidence type="ECO:0000313" key="9">
    <source>
        <dbReference type="Proteomes" id="UP000036902"/>
    </source>
</evidence>
<reference evidence="9" key="1">
    <citation type="submission" date="2016-03" db="EMBL/GenBank/DDBJ databases">
        <authorList>
            <person name="Ma C."/>
            <person name="Zhou S."/>
            <person name="Yang G."/>
        </authorList>
    </citation>
    <scope>NUCLEOTIDE SEQUENCE [LARGE SCALE GENOMIC DNA]</scope>
    <source>
        <strain evidence="9">SgZ-1</strain>
    </source>
</reference>
<dbReference type="GO" id="GO:0016020">
    <property type="term" value="C:membrane"/>
    <property type="evidence" value="ECO:0007669"/>
    <property type="project" value="UniProtKB-SubCell"/>
</dbReference>
<dbReference type="PANTHER" id="PTHR23505:SF79">
    <property type="entry name" value="PROTEIN SPINSTER"/>
    <property type="match status" value="1"/>
</dbReference>
<keyword evidence="3 6" id="KW-0812">Transmembrane</keyword>
<feature type="transmembrane region" description="Helical" evidence="6">
    <location>
        <begin position="230"/>
        <end position="254"/>
    </location>
</feature>
<evidence type="ECO:0000256" key="5">
    <source>
        <dbReference type="ARBA" id="ARBA00023136"/>
    </source>
</evidence>
<evidence type="ECO:0000256" key="4">
    <source>
        <dbReference type="ARBA" id="ARBA00022989"/>
    </source>
</evidence>
<proteinExistence type="predicted"/>
<feature type="transmembrane region" description="Helical" evidence="6">
    <location>
        <begin position="116"/>
        <end position="137"/>
    </location>
</feature>
<feature type="transmembrane region" description="Helical" evidence="6">
    <location>
        <begin position="85"/>
        <end position="110"/>
    </location>
</feature>
<evidence type="ECO:0000259" key="7">
    <source>
        <dbReference type="PROSITE" id="PS50850"/>
    </source>
</evidence>
<dbReference type="EMBL" id="CP014646">
    <property type="protein sequence ID" value="AMO37063.1"/>
    <property type="molecule type" value="Genomic_DNA"/>
</dbReference>
<dbReference type="STRING" id="1134435.AC731_008910"/>
<gene>
    <name evidence="8" type="ORF">AC731_008910</name>
</gene>
<evidence type="ECO:0000313" key="8">
    <source>
        <dbReference type="EMBL" id="AMO37063.1"/>
    </source>
</evidence>
<feature type="transmembrane region" description="Helical" evidence="6">
    <location>
        <begin position="173"/>
        <end position="194"/>
    </location>
</feature>